<dbReference type="EMBL" id="JAAGRQ010000008">
    <property type="protein sequence ID" value="NDY55697.1"/>
    <property type="molecule type" value="Genomic_DNA"/>
</dbReference>
<feature type="transmembrane region" description="Helical" evidence="5">
    <location>
        <begin position="34"/>
        <end position="53"/>
    </location>
</feature>
<keyword evidence="8" id="KW-1185">Reference proteome</keyword>
<keyword evidence="1" id="KW-0805">Transcription regulation</keyword>
<sequence length="520" mass="55799">MRREFLLPLAGTALFFTFEYVCYAAGRAFAGLSHPFAPLLAANIVGVLAASLLRVPDLDDPAHAAAHDPADARRPLRRIAFGLIAVSGLGGTLCILSPGSGDMASALFTASALLAGVPLPFLFRMLFANVPAQHLGLSLGSCLAAAEMVWIFLHVDQSNPLDSSTLHAFLGVVQILTGIAAAAALMGRRAAAQRPPRRLLPPCPKRLAMQTLAYLAVIASVFFLLDSIIDLIFYRYDSATQPIPRGISLYVWMAYPILGRLLDRYGAGAGFFLACLGLCIVSPALTVLSQSSPMYWLIFGLDILGRHGAFLFLTLVFARHADRMWLPGLVLCTPYLLQHAAYLIMWFFFNAFHPGSAFIILISSFLCASFSLLSSRVRYALSLAGRAPALALPLPETAPRMMTGQPPATEPPTEAELLPTGTDAELLPRETAPARGATGATQDPGEAPCNGKKTGFVQKYGLSSRETEVLAHILGGMSTTAMAEALHISESTVKTHVKNILRKTDTASRNVLMALYMGEE</sequence>
<feature type="transmembrane region" description="Helical" evidence="5">
    <location>
        <begin position="355"/>
        <end position="373"/>
    </location>
</feature>
<dbReference type="PRINTS" id="PR00038">
    <property type="entry name" value="HTHLUXR"/>
</dbReference>
<keyword evidence="3" id="KW-0804">Transcription</keyword>
<proteinExistence type="predicted"/>
<organism evidence="7 8">
    <name type="scientific">Desulfolutivibrio sulfodismutans</name>
    <dbReference type="NCBI Taxonomy" id="63561"/>
    <lineage>
        <taxon>Bacteria</taxon>
        <taxon>Pseudomonadati</taxon>
        <taxon>Thermodesulfobacteriota</taxon>
        <taxon>Desulfovibrionia</taxon>
        <taxon>Desulfovibrionales</taxon>
        <taxon>Desulfovibrionaceae</taxon>
        <taxon>Desulfolutivibrio</taxon>
    </lineage>
</organism>
<dbReference type="InterPro" id="IPR016032">
    <property type="entry name" value="Sig_transdc_resp-reg_C-effctor"/>
</dbReference>
<evidence type="ECO:0000256" key="5">
    <source>
        <dbReference type="SAM" id="Phobius"/>
    </source>
</evidence>
<keyword evidence="5" id="KW-0472">Membrane</keyword>
<gene>
    <name evidence="7" type="ORF">G3N56_02935</name>
</gene>
<dbReference type="InterPro" id="IPR000792">
    <property type="entry name" value="Tscrpt_reg_LuxR_C"/>
</dbReference>
<feature type="transmembrane region" description="Helical" evidence="5">
    <location>
        <begin position="165"/>
        <end position="186"/>
    </location>
</feature>
<evidence type="ECO:0000313" key="8">
    <source>
        <dbReference type="Proteomes" id="UP000469724"/>
    </source>
</evidence>
<feature type="transmembrane region" description="Helical" evidence="5">
    <location>
        <begin position="79"/>
        <end position="98"/>
    </location>
</feature>
<feature type="region of interest" description="Disordered" evidence="4">
    <location>
        <begin position="433"/>
        <end position="452"/>
    </location>
</feature>
<dbReference type="CDD" id="cd06170">
    <property type="entry name" value="LuxR_C_like"/>
    <property type="match status" value="1"/>
</dbReference>
<name>A0A7K3NHY0_9BACT</name>
<dbReference type="Proteomes" id="UP000469724">
    <property type="component" value="Unassembled WGS sequence"/>
</dbReference>
<evidence type="ECO:0000259" key="6">
    <source>
        <dbReference type="PROSITE" id="PS50043"/>
    </source>
</evidence>
<dbReference type="Pfam" id="PF00196">
    <property type="entry name" value="GerE"/>
    <property type="match status" value="1"/>
</dbReference>
<feature type="transmembrane region" description="Helical" evidence="5">
    <location>
        <begin position="294"/>
        <end position="318"/>
    </location>
</feature>
<evidence type="ECO:0000313" key="7">
    <source>
        <dbReference type="EMBL" id="NDY55697.1"/>
    </source>
</evidence>
<dbReference type="PANTHER" id="PTHR44688">
    <property type="entry name" value="DNA-BINDING TRANSCRIPTIONAL ACTIVATOR DEVR_DOSR"/>
    <property type="match status" value="1"/>
</dbReference>
<evidence type="ECO:0000256" key="3">
    <source>
        <dbReference type="ARBA" id="ARBA00023163"/>
    </source>
</evidence>
<dbReference type="PANTHER" id="PTHR44688:SF16">
    <property type="entry name" value="DNA-BINDING TRANSCRIPTIONAL ACTIVATOR DEVR_DOSR"/>
    <property type="match status" value="1"/>
</dbReference>
<dbReference type="GO" id="GO:0003677">
    <property type="term" value="F:DNA binding"/>
    <property type="evidence" value="ECO:0007669"/>
    <property type="project" value="UniProtKB-KW"/>
</dbReference>
<protein>
    <submittedName>
        <fullName evidence="7">Helix-turn-helix transcriptional regulator</fullName>
    </submittedName>
</protein>
<dbReference type="PROSITE" id="PS50043">
    <property type="entry name" value="HTH_LUXR_2"/>
    <property type="match status" value="1"/>
</dbReference>
<feature type="transmembrane region" description="Helical" evidence="5">
    <location>
        <begin position="269"/>
        <end position="288"/>
    </location>
</feature>
<evidence type="ECO:0000256" key="1">
    <source>
        <dbReference type="ARBA" id="ARBA00023015"/>
    </source>
</evidence>
<evidence type="ECO:0000256" key="2">
    <source>
        <dbReference type="ARBA" id="ARBA00023125"/>
    </source>
</evidence>
<accession>A0A7K3NHY0</accession>
<comment type="caution">
    <text evidence="7">The sequence shown here is derived from an EMBL/GenBank/DDBJ whole genome shotgun (WGS) entry which is preliminary data.</text>
</comment>
<feature type="transmembrane region" description="Helical" evidence="5">
    <location>
        <begin position="104"/>
        <end position="123"/>
    </location>
</feature>
<feature type="transmembrane region" description="Helical" evidence="5">
    <location>
        <begin position="325"/>
        <end position="349"/>
    </location>
</feature>
<feature type="domain" description="HTH luxR-type" evidence="6">
    <location>
        <begin position="455"/>
        <end position="518"/>
    </location>
</feature>
<keyword evidence="2" id="KW-0238">DNA-binding</keyword>
<reference evidence="7 8" key="1">
    <citation type="submission" date="2020-02" db="EMBL/GenBank/DDBJ databases">
        <title>Comparative genomics of sulfur disproportionating microorganisms.</title>
        <authorList>
            <person name="Ward L.M."/>
            <person name="Bertran E."/>
            <person name="Johnston D.T."/>
        </authorList>
    </citation>
    <scope>NUCLEOTIDE SEQUENCE [LARGE SCALE GENOMIC DNA]</scope>
    <source>
        <strain evidence="7 8">DSM 3696</strain>
    </source>
</reference>
<dbReference type="GO" id="GO:0006355">
    <property type="term" value="P:regulation of DNA-templated transcription"/>
    <property type="evidence" value="ECO:0007669"/>
    <property type="project" value="InterPro"/>
</dbReference>
<dbReference type="Gene3D" id="1.10.10.10">
    <property type="entry name" value="Winged helix-like DNA-binding domain superfamily/Winged helix DNA-binding domain"/>
    <property type="match status" value="1"/>
</dbReference>
<feature type="transmembrane region" description="Helical" evidence="5">
    <location>
        <begin position="245"/>
        <end position="262"/>
    </location>
</feature>
<keyword evidence="5" id="KW-1133">Transmembrane helix</keyword>
<evidence type="ECO:0000256" key="4">
    <source>
        <dbReference type="SAM" id="MobiDB-lite"/>
    </source>
</evidence>
<feature type="region of interest" description="Disordered" evidence="4">
    <location>
        <begin position="396"/>
        <end position="416"/>
    </location>
</feature>
<dbReference type="SMART" id="SM00421">
    <property type="entry name" value="HTH_LUXR"/>
    <property type="match status" value="1"/>
</dbReference>
<dbReference type="SUPFAM" id="SSF46894">
    <property type="entry name" value="C-terminal effector domain of the bipartite response regulators"/>
    <property type="match status" value="1"/>
</dbReference>
<dbReference type="AlphaFoldDB" id="A0A7K3NHY0"/>
<feature type="transmembrane region" description="Helical" evidence="5">
    <location>
        <begin position="135"/>
        <end position="153"/>
    </location>
</feature>
<dbReference type="InterPro" id="IPR036388">
    <property type="entry name" value="WH-like_DNA-bd_sf"/>
</dbReference>
<dbReference type="RefSeq" id="WP_163300748.1">
    <property type="nucleotide sequence ID" value="NZ_JAAGRQ010000008.1"/>
</dbReference>
<feature type="transmembrane region" description="Helical" evidence="5">
    <location>
        <begin position="207"/>
        <end position="225"/>
    </location>
</feature>
<keyword evidence="5" id="KW-0812">Transmembrane</keyword>